<organism evidence="1 2">
    <name type="scientific">Burkholderia thailandensis</name>
    <dbReference type="NCBI Taxonomy" id="57975"/>
    <lineage>
        <taxon>Bacteria</taxon>
        <taxon>Pseudomonadati</taxon>
        <taxon>Pseudomonadota</taxon>
        <taxon>Betaproteobacteria</taxon>
        <taxon>Burkholderiales</taxon>
        <taxon>Burkholderiaceae</taxon>
        <taxon>Burkholderia</taxon>
        <taxon>pseudomallei group</taxon>
    </lineage>
</organism>
<dbReference type="AlphaFoldDB" id="A0AAW9CKB0"/>
<evidence type="ECO:0000313" key="1">
    <source>
        <dbReference type="EMBL" id="MDW9250955.1"/>
    </source>
</evidence>
<dbReference type="SUPFAM" id="SSF143081">
    <property type="entry name" value="BB1717-like"/>
    <property type="match status" value="1"/>
</dbReference>
<reference evidence="1" key="1">
    <citation type="submission" date="2018-08" db="EMBL/GenBank/DDBJ databases">
        <title>Identification of Burkholderia cepacia strains that express a Burkholderia pseudomallei-like capsular polysaccharide.</title>
        <authorList>
            <person name="Burtnick M.N."/>
            <person name="Vongsouvath M."/>
            <person name="Newton P."/>
            <person name="Wuthiekanun V."/>
            <person name="Limmathurotsakul D."/>
            <person name="Brett P.J."/>
            <person name="Chantratita N."/>
            <person name="Dance D.A."/>
        </authorList>
    </citation>
    <scope>NUCLEOTIDE SEQUENCE</scope>
    <source>
        <strain evidence="1">SBXCC001</strain>
    </source>
</reference>
<sequence>MKGADENELHAMSMITVNAEGHAVMSRVHKPGSGKRSVLILRPADREEWLSAGNIGAARAMLQLCPADEIVAAPK</sequence>
<protein>
    <recommendedName>
        <fullName evidence="3">Gp33</fullName>
    </recommendedName>
</protein>
<dbReference type="Proteomes" id="UP001272137">
    <property type="component" value="Unassembled WGS sequence"/>
</dbReference>
<proteinExistence type="predicted"/>
<comment type="caution">
    <text evidence="1">The sequence shown here is derived from an EMBL/GenBank/DDBJ whole genome shotgun (WGS) entry which is preliminary data.</text>
</comment>
<evidence type="ECO:0000313" key="2">
    <source>
        <dbReference type="Proteomes" id="UP001272137"/>
    </source>
</evidence>
<name>A0AAW9CKB0_BURTH</name>
<dbReference type="InterPro" id="IPR036590">
    <property type="entry name" value="SRAP-like"/>
</dbReference>
<dbReference type="Gene3D" id="3.90.1680.10">
    <property type="entry name" value="SOS response associated peptidase-like"/>
    <property type="match status" value="1"/>
</dbReference>
<gene>
    <name evidence="1" type="ORF">C7S16_4801</name>
</gene>
<dbReference type="EMBL" id="QXCT01000001">
    <property type="protein sequence ID" value="MDW9250955.1"/>
    <property type="molecule type" value="Genomic_DNA"/>
</dbReference>
<accession>A0AAW9CKB0</accession>
<evidence type="ECO:0008006" key="3">
    <source>
        <dbReference type="Google" id="ProtNLM"/>
    </source>
</evidence>